<evidence type="ECO:0000313" key="1">
    <source>
        <dbReference type="EMBL" id="MEE6261554.1"/>
    </source>
</evidence>
<dbReference type="SUPFAM" id="SSF53335">
    <property type="entry name" value="S-adenosyl-L-methionine-dependent methyltransferases"/>
    <property type="match status" value="1"/>
</dbReference>
<organism evidence="1 2">
    <name type="scientific">Plantactinospora sonchi</name>
    <dbReference type="NCBI Taxonomy" id="1544735"/>
    <lineage>
        <taxon>Bacteria</taxon>
        <taxon>Bacillati</taxon>
        <taxon>Actinomycetota</taxon>
        <taxon>Actinomycetes</taxon>
        <taxon>Micromonosporales</taxon>
        <taxon>Micromonosporaceae</taxon>
        <taxon>Plantactinospora</taxon>
    </lineage>
</organism>
<dbReference type="CDD" id="cd02440">
    <property type="entry name" value="AdoMet_MTases"/>
    <property type="match status" value="1"/>
</dbReference>
<dbReference type="Pfam" id="PF13578">
    <property type="entry name" value="Methyltransf_24"/>
    <property type="match status" value="1"/>
</dbReference>
<keyword evidence="2" id="KW-1185">Reference proteome</keyword>
<gene>
    <name evidence="1" type="ORF">V1633_24005</name>
</gene>
<dbReference type="PANTHER" id="PTHR43167:SF1">
    <property type="entry name" value="PUTATIVE (AFU_ORTHOLOGUE AFUA_6G01830)-RELATED"/>
    <property type="match status" value="1"/>
</dbReference>
<dbReference type="EC" id="2.1.1.-" evidence="1"/>
<evidence type="ECO:0000313" key="2">
    <source>
        <dbReference type="Proteomes" id="UP001332243"/>
    </source>
</evidence>
<dbReference type="Proteomes" id="UP001332243">
    <property type="component" value="Unassembled WGS sequence"/>
</dbReference>
<sequence>MTTSGTTAYDECPDLPPLVAAAVAVARRAGFAQSCLPAQGRLLHTLAGGIGAGTIGETGTGCGVGLAWLASGAAPDARLVSVERDPERAGIAAEVFAAEPRVRVRHGDWRDLRDDGPFDLLVLDGGGQGKGVEPPLDPGDWLRPGGVVVLDDFTPTTDWPPLHCGRPDTARLYWLTHPRLHATEVRVTPTAATILARYLDR</sequence>
<dbReference type="InterPro" id="IPR029063">
    <property type="entry name" value="SAM-dependent_MTases_sf"/>
</dbReference>
<proteinExistence type="predicted"/>
<keyword evidence="1" id="KW-0808">Transferase</keyword>
<reference evidence="1 2" key="1">
    <citation type="submission" date="2024-01" db="EMBL/GenBank/DDBJ databases">
        <title>Genome insights into Plantactinospora sonchi sp. nov.</title>
        <authorList>
            <person name="Wang L."/>
        </authorList>
    </citation>
    <scope>NUCLEOTIDE SEQUENCE [LARGE SCALE GENOMIC DNA]</scope>
    <source>
        <strain evidence="1 2">NEAU-QY2</strain>
    </source>
</reference>
<protein>
    <submittedName>
        <fullName evidence="1">Class I SAM-dependent methyltransferase</fullName>
        <ecNumber evidence="1">2.1.1.-</ecNumber>
    </submittedName>
</protein>
<dbReference type="GO" id="GO:0008168">
    <property type="term" value="F:methyltransferase activity"/>
    <property type="evidence" value="ECO:0007669"/>
    <property type="project" value="UniProtKB-KW"/>
</dbReference>
<accession>A0ABU7RYF1</accession>
<dbReference type="EMBL" id="JAZGQK010000021">
    <property type="protein sequence ID" value="MEE6261554.1"/>
    <property type="molecule type" value="Genomic_DNA"/>
</dbReference>
<dbReference type="RefSeq" id="WP_331216637.1">
    <property type="nucleotide sequence ID" value="NZ_JAZGQK010000021.1"/>
</dbReference>
<keyword evidence="1" id="KW-0489">Methyltransferase</keyword>
<dbReference type="Gene3D" id="3.40.50.150">
    <property type="entry name" value="Vaccinia Virus protein VP39"/>
    <property type="match status" value="1"/>
</dbReference>
<dbReference type="GO" id="GO:0032259">
    <property type="term" value="P:methylation"/>
    <property type="evidence" value="ECO:0007669"/>
    <property type="project" value="UniProtKB-KW"/>
</dbReference>
<comment type="caution">
    <text evidence="1">The sequence shown here is derived from an EMBL/GenBank/DDBJ whole genome shotgun (WGS) entry which is preliminary data.</text>
</comment>
<dbReference type="PANTHER" id="PTHR43167">
    <property type="entry name" value="PUTATIVE (AFU_ORTHOLOGUE AFUA_6G01830)-RELATED"/>
    <property type="match status" value="1"/>
</dbReference>
<name>A0ABU7RYF1_9ACTN</name>